<gene>
    <name evidence="2" type="ORF">CDL15_Pgr000048</name>
</gene>
<protein>
    <submittedName>
        <fullName evidence="2">Uncharacterized protein</fullName>
    </submittedName>
</protein>
<dbReference type="Proteomes" id="UP000197138">
    <property type="component" value="Unassembled WGS sequence"/>
</dbReference>
<evidence type="ECO:0000313" key="2">
    <source>
        <dbReference type="EMBL" id="OWM62569.1"/>
    </source>
</evidence>
<proteinExistence type="predicted"/>
<evidence type="ECO:0000313" key="3">
    <source>
        <dbReference type="Proteomes" id="UP000197138"/>
    </source>
</evidence>
<reference evidence="3" key="1">
    <citation type="journal article" date="2017" name="Plant J.">
        <title>The pomegranate (Punica granatum L.) genome and the genomics of punicalagin biosynthesis.</title>
        <authorList>
            <person name="Qin G."/>
            <person name="Xu C."/>
            <person name="Ming R."/>
            <person name="Tang H."/>
            <person name="Guyot R."/>
            <person name="Kramer E.M."/>
            <person name="Hu Y."/>
            <person name="Yi X."/>
            <person name="Qi Y."/>
            <person name="Xu X."/>
            <person name="Gao Z."/>
            <person name="Pan H."/>
            <person name="Jian J."/>
            <person name="Tian Y."/>
            <person name="Yue Z."/>
            <person name="Xu Y."/>
        </authorList>
    </citation>
    <scope>NUCLEOTIDE SEQUENCE [LARGE SCALE GENOMIC DNA]</scope>
    <source>
        <strain evidence="3">cv. Dabenzi</strain>
    </source>
</reference>
<organism evidence="2 3">
    <name type="scientific">Punica granatum</name>
    <name type="common">Pomegranate</name>
    <dbReference type="NCBI Taxonomy" id="22663"/>
    <lineage>
        <taxon>Eukaryota</taxon>
        <taxon>Viridiplantae</taxon>
        <taxon>Streptophyta</taxon>
        <taxon>Embryophyta</taxon>
        <taxon>Tracheophyta</taxon>
        <taxon>Spermatophyta</taxon>
        <taxon>Magnoliopsida</taxon>
        <taxon>eudicotyledons</taxon>
        <taxon>Gunneridae</taxon>
        <taxon>Pentapetalae</taxon>
        <taxon>rosids</taxon>
        <taxon>malvids</taxon>
        <taxon>Myrtales</taxon>
        <taxon>Lythraceae</taxon>
        <taxon>Punica</taxon>
    </lineage>
</organism>
<feature type="region of interest" description="Disordered" evidence="1">
    <location>
        <begin position="123"/>
        <end position="187"/>
    </location>
</feature>
<dbReference type="EMBL" id="MTKT01017059">
    <property type="protein sequence ID" value="OWM62569.1"/>
    <property type="molecule type" value="Genomic_DNA"/>
</dbReference>
<name>A0A218VQI1_PUNGR</name>
<sequence>MADECHPERVTPMGLEELSGFITRVDSKIRLLLKGLRAQGHEMTLVFEALRNYQESMKTRLKDVINIAFETKNKDEALKRFTESEESIALVEALTRFFWKKEEQIDARLNKCCEVFRAVGCQEPKEESRPAEGPDQAKGHAKREEDKKLDKKPKGPAKNEEGQELDMIDLKGSSEESEVGKDTIKGI</sequence>
<evidence type="ECO:0000256" key="1">
    <source>
        <dbReference type="SAM" id="MobiDB-lite"/>
    </source>
</evidence>
<feature type="compositionally biased region" description="Basic and acidic residues" evidence="1">
    <location>
        <begin position="168"/>
        <end position="187"/>
    </location>
</feature>
<feature type="compositionally biased region" description="Basic and acidic residues" evidence="1">
    <location>
        <begin position="123"/>
        <end position="161"/>
    </location>
</feature>
<comment type="caution">
    <text evidence="2">The sequence shown here is derived from an EMBL/GenBank/DDBJ whole genome shotgun (WGS) entry which is preliminary data.</text>
</comment>
<accession>A0A218VQI1</accession>
<dbReference type="AlphaFoldDB" id="A0A218VQI1"/>